<comment type="similarity">
    <text evidence="8">Belongs to the radical SAM superfamily. 7-carboxy-7-deazaguanine synthase family.</text>
</comment>
<name>A0ABT3AUB5_9CYAN</name>
<comment type="function">
    <text evidence="8">Catalyzes the complex heterocyclic radical-mediated conversion of 6-carboxy-5,6,7,8-tetrahydropterin (CPH4) to 7-carboxy-7-deazaguanine (CDG), a step common to the biosynthetic pathways of all 7-deazapurine-containing compounds.</text>
</comment>
<sequence length="218" mass="24461">MLDIKTPSTIVPMLDIKLPIHETFQSTVQGEGYWTGSLVDFIRLSGCPVGCPWCDTGYGDGGAKLPRKERSIQELLAELKSPRVVISGGEPFIQKHLPDLVQALLAEGKEVSIETSGAFWQEISPAAWITLSPKEHVNPRYPVQKQFWSRTNEVKIVIGTGTEVDFYQEHLSAKSNLPVYLQPEWNNSAKTLPLILQLLQQKPHYKLSLQTHKYIGVQ</sequence>
<comment type="caution">
    <text evidence="10">The sequence shown here is derived from an EMBL/GenBank/DDBJ whole genome shotgun (WGS) entry which is preliminary data.</text>
</comment>
<feature type="binding site" evidence="8">
    <location>
        <position position="89"/>
    </location>
    <ligand>
        <name>S-adenosyl-L-methionine</name>
        <dbReference type="ChEBI" id="CHEBI:59789"/>
    </ligand>
</feature>
<dbReference type="EMBL" id="JAOWRF010000065">
    <property type="protein sequence ID" value="MCV3212723.1"/>
    <property type="molecule type" value="Genomic_DNA"/>
</dbReference>
<keyword evidence="8" id="KW-0671">Queuosine biosynthesis</keyword>
<protein>
    <recommendedName>
        <fullName evidence="8">7-carboxy-7-deazaguanine synthase</fullName>
        <shortName evidence="8">CDG synthase</shortName>
        <ecNumber evidence="8">4.3.99.3</ecNumber>
    </recommendedName>
    <alternativeName>
        <fullName evidence="8">Queuosine biosynthesis protein QueE</fullName>
    </alternativeName>
</protein>
<dbReference type="HAMAP" id="MF_00917">
    <property type="entry name" value="QueE"/>
    <property type="match status" value="1"/>
</dbReference>
<comment type="catalytic activity">
    <reaction evidence="8">
        <text>6-carboxy-5,6,7,8-tetrahydropterin + H(+) = 7-carboxy-7-carbaguanine + NH4(+)</text>
        <dbReference type="Rhea" id="RHEA:27974"/>
        <dbReference type="ChEBI" id="CHEBI:15378"/>
        <dbReference type="ChEBI" id="CHEBI:28938"/>
        <dbReference type="ChEBI" id="CHEBI:61032"/>
        <dbReference type="ChEBI" id="CHEBI:61036"/>
        <dbReference type="EC" id="4.3.99.3"/>
    </reaction>
</comment>
<organism evidence="10 11">
    <name type="scientific">Plectonema radiosum NIES-515</name>
    <dbReference type="NCBI Taxonomy" id="2986073"/>
    <lineage>
        <taxon>Bacteria</taxon>
        <taxon>Bacillati</taxon>
        <taxon>Cyanobacteriota</taxon>
        <taxon>Cyanophyceae</taxon>
        <taxon>Oscillatoriophycideae</taxon>
        <taxon>Oscillatoriales</taxon>
        <taxon>Microcoleaceae</taxon>
        <taxon>Plectonema</taxon>
    </lineage>
</organism>
<dbReference type="Proteomes" id="UP001526143">
    <property type="component" value="Unassembled WGS sequence"/>
</dbReference>
<proteinExistence type="inferred from homology"/>
<keyword evidence="3 8" id="KW-0479">Metal-binding</keyword>
<comment type="cofactor">
    <cofactor evidence="8">
        <name>Mg(2+)</name>
        <dbReference type="ChEBI" id="CHEBI:18420"/>
    </cofactor>
</comment>
<keyword evidence="1 8" id="KW-0004">4Fe-4S</keyword>
<evidence type="ECO:0000313" key="10">
    <source>
        <dbReference type="EMBL" id="MCV3212723.1"/>
    </source>
</evidence>
<keyword evidence="11" id="KW-1185">Reference proteome</keyword>
<dbReference type="RefSeq" id="WP_263744232.1">
    <property type="nucleotide sequence ID" value="NZ_JAOWRF010000065.1"/>
</dbReference>
<dbReference type="PANTHER" id="PTHR42836:SF1">
    <property type="entry name" value="7-CARBOXY-7-DEAZAGUANINE SYNTHASE"/>
    <property type="match status" value="1"/>
</dbReference>
<comment type="pathway">
    <text evidence="8">Purine metabolism; 7-cyano-7-deazaguanine biosynthesis.</text>
</comment>
<dbReference type="InterPro" id="IPR007197">
    <property type="entry name" value="rSAM"/>
</dbReference>
<feature type="binding site" evidence="8">
    <location>
        <position position="56"/>
    </location>
    <ligand>
        <name>Mg(2+)</name>
        <dbReference type="ChEBI" id="CHEBI:18420"/>
    </ligand>
</feature>
<comment type="subunit">
    <text evidence="8">Homodimer.</text>
</comment>
<dbReference type="InterPro" id="IPR024924">
    <property type="entry name" value="7-CO-7-deazaguanine_synth-like"/>
</dbReference>
<reference evidence="10 11" key="1">
    <citation type="submission" date="2022-10" db="EMBL/GenBank/DDBJ databases">
        <title>Identification of biosynthetic pathway for the production of the potent trypsin inhibitor radiosumin.</title>
        <authorList>
            <person name="Fewer D.P."/>
            <person name="Delbaje E."/>
            <person name="Ouyang X."/>
            <person name="Agostino P.D."/>
            <person name="Wahlsten M."/>
            <person name="Jokela J."/>
            <person name="Permi P."/>
            <person name="Haapaniemi E."/>
            <person name="Koistinen H."/>
        </authorList>
    </citation>
    <scope>NUCLEOTIDE SEQUENCE [LARGE SCALE GENOMIC DNA]</scope>
    <source>
        <strain evidence="10 11">NIES-515</strain>
    </source>
</reference>
<keyword evidence="7 8" id="KW-0456">Lyase</keyword>
<keyword evidence="2 8" id="KW-0949">S-adenosyl-L-methionine</keyword>
<feature type="binding site" evidence="8">
    <location>
        <position position="54"/>
    </location>
    <ligand>
        <name>[4Fe-4S] cluster</name>
        <dbReference type="ChEBI" id="CHEBI:49883"/>
        <note>4Fe-4S-S-AdoMet</note>
    </ligand>
</feature>
<feature type="binding site" evidence="8">
    <location>
        <position position="87"/>
    </location>
    <ligand>
        <name>substrate</name>
    </ligand>
</feature>
<feature type="binding site" evidence="8">
    <location>
        <begin position="132"/>
        <end position="134"/>
    </location>
    <ligand>
        <name>S-adenosyl-L-methionine</name>
        <dbReference type="ChEBI" id="CHEBI:59789"/>
    </ligand>
</feature>
<dbReference type="SUPFAM" id="SSF102114">
    <property type="entry name" value="Radical SAM enzymes"/>
    <property type="match status" value="1"/>
</dbReference>
<evidence type="ECO:0000256" key="4">
    <source>
        <dbReference type="ARBA" id="ARBA00022842"/>
    </source>
</evidence>
<feature type="binding site" evidence="8">
    <location>
        <begin position="53"/>
        <end position="55"/>
    </location>
    <ligand>
        <name>S-adenosyl-L-methionine</name>
        <dbReference type="ChEBI" id="CHEBI:59789"/>
    </ligand>
</feature>
<evidence type="ECO:0000256" key="1">
    <source>
        <dbReference type="ARBA" id="ARBA00022485"/>
    </source>
</evidence>
<keyword evidence="6 8" id="KW-0411">Iron-sulfur</keyword>
<evidence type="ECO:0000256" key="8">
    <source>
        <dbReference type="HAMAP-Rule" id="MF_00917"/>
    </source>
</evidence>
<evidence type="ECO:0000256" key="7">
    <source>
        <dbReference type="ARBA" id="ARBA00023239"/>
    </source>
</evidence>
<comment type="caution">
    <text evidence="8">Lacks conserved residue(s) required for the propagation of feature annotation.</text>
</comment>
<evidence type="ECO:0000256" key="6">
    <source>
        <dbReference type="ARBA" id="ARBA00023014"/>
    </source>
</evidence>
<dbReference type="SFLD" id="SFLDS00029">
    <property type="entry name" value="Radical_SAM"/>
    <property type="match status" value="1"/>
</dbReference>
<accession>A0ABT3AUB5</accession>
<keyword evidence="4 8" id="KW-0460">Magnesium</keyword>
<comment type="cofactor">
    <cofactor evidence="8">
        <name>[4Fe-4S] cluster</name>
        <dbReference type="ChEBI" id="CHEBI:49883"/>
    </cofactor>
    <text evidence="8">Binds 1 [4Fe-4S] cluster. The cluster is coordinated with 3 cysteines and an exchangeable S-adenosyl-L-methionine.</text>
</comment>
<feature type="binding site" evidence="8">
    <location>
        <begin position="28"/>
        <end position="30"/>
    </location>
    <ligand>
        <name>substrate</name>
    </ligand>
</feature>
<dbReference type="PIRSF" id="PIRSF000370">
    <property type="entry name" value="QueE"/>
    <property type="match status" value="1"/>
</dbReference>
<feature type="binding site" evidence="8">
    <location>
        <position position="47"/>
    </location>
    <ligand>
        <name>[4Fe-4S] cluster</name>
        <dbReference type="ChEBI" id="CHEBI:49883"/>
        <note>4Fe-4S-S-AdoMet</note>
    </ligand>
</feature>
<comment type="cofactor">
    <cofactor evidence="8">
        <name>S-adenosyl-L-methionine</name>
        <dbReference type="ChEBI" id="CHEBI:59789"/>
    </cofactor>
    <text evidence="8">Binds 1 S-adenosyl-L-methionine per subunit.</text>
</comment>
<feature type="binding site" evidence="8">
    <location>
        <position position="51"/>
    </location>
    <ligand>
        <name>[4Fe-4S] cluster</name>
        <dbReference type="ChEBI" id="CHEBI:49883"/>
        <note>4Fe-4S-S-AdoMet</note>
    </ligand>
</feature>
<keyword evidence="5 8" id="KW-0408">Iron</keyword>
<evidence type="ECO:0000256" key="5">
    <source>
        <dbReference type="ARBA" id="ARBA00023004"/>
    </source>
</evidence>
<dbReference type="Gene3D" id="3.20.20.70">
    <property type="entry name" value="Aldolase class I"/>
    <property type="match status" value="1"/>
</dbReference>
<evidence type="ECO:0000259" key="9">
    <source>
        <dbReference type="PROSITE" id="PS51918"/>
    </source>
</evidence>
<evidence type="ECO:0000256" key="2">
    <source>
        <dbReference type="ARBA" id="ARBA00022691"/>
    </source>
</evidence>
<feature type="domain" description="Radical SAM core" evidence="9">
    <location>
        <begin position="34"/>
        <end position="218"/>
    </location>
</feature>
<dbReference type="EC" id="4.3.99.3" evidence="8"/>
<dbReference type="InterPro" id="IPR058240">
    <property type="entry name" value="rSAM_sf"/>
</dbReference>
<feature type="binding site" evidence="8">
    <location>
        <position position="43"/>
    </location>
    <ligand>
        <name>substrate</name>
    </ligand>
</feature>
<evidence type="ECO:0000256" key="3">
    <source>
        <dbReference type="ARBA" id="ARBA00022723"/>
    </source>
</evidence>
<gene>
    <name evidence="8" type="primary">queE</name>
    <name evidence="10" type="ORF">OGM63_04140</name>
</gene>
<dbReference type="Pfam" id="PF04055">
    <property type="entry name" value="Radical_SAM"/>
    <property type="match status" value="1"/>
</dbReference>
<dbReference type="PANTHER" id="PTHR42836">
    <property type="entry name" value="7-CARBOXY-7-DEAZAGUANINE SYNTHASE"/>
    <property type="match status" value="1"/>
</dbReference>
<evidence type="ECO:0000313" key="11">
    <source>
        <dbReference type="Proteomes" id="UP001526143"/>
    </source>
</evidence>
<dbReference type="InterPro" id="IPR013785">
    <property type="entry name" value="Aldolase_TIM"/>
</dbReference>
<dbReference type="CDD" id="cd01335">
    <property type="entry name" value="Radical_SAM"/>
    <property type="match status" value="1"/>
</dbReference>
<dbReference type="PROSITE" id="PS51918">
    <property type="entry name" value="RADICAL_SAM"/>
    <property type="match status" value="1"/>
</dbReference>